<comment type="caution">
    <text evidence="8">The sequence shown here is derived from an EMBL/GenBank/DDBJ whole genome shotgun (WGS) entry which is preliminary data.</text>
</comment>
<keyword evidence="3" id="KW-0349">Heme</keyword>
<keyword evidence="4" id="KW-0479">Metal-binding</keyword>
<keyword evidence="6" id="KW-0408">Iron</keyword>
<evidence type="ECO:0000256" key="4">
    <source>
        <dbReference type="ARBA" id="ARBA00022723"/>
    </source>
</evidence>
<evidence type="ECO:0000256" key="3">
    <source>
        <dbReference type="ARBA" id="ARBA00022617"/>
    </source>
</evidence>
<evidence type="ECO:0000256" key="1">
    <source>
        <dbReference type="ARBA" id="ARBA00001971"/>
    </source>
</evidence>
<sequence length="257" mass="29258">MRWFKHMTFDVLGDLAFDKSFGCLQRSAYHWWISLIFTNIKFYGALISTRFYPAVDSMLAMLIPASLARAQKAHAQLIVDKVPRRLESTSQRLDFMSTIQANIQASSADSLAIAGSETTALSLAASLNLLIHNVDKMELLVGEIRERFRAYDEITIQTVWDLEYLNAFLNEVLRLYPPIPWLAPWRAPEGGATVCGMWLPGGNLAWAEMTVDLAKVLWSFDVSEPKDEKKWVVWESLRVLMLIEKKPIVVVIRPRAN</sequence>
<dbReference type="EMBL" id="JAULSN010000001">
    <property type="protein sequence ID" value="KAK3382125.1"/>
    <property type="molecule type" value="Genomic_DNA"/>
</dbReference>
<dbReference type="Pfam" id="PF00067">
    <property type="entry name" value="p450"/>
    <property type="match status" value="1"/>
</dbReference>
<evidence type="ECO:0000256" key="2">
    <source>
        <dbReference type="ARBA" id="ARBA00010617"/>
    </source>
</evidence>
<dbReference type="InterPro" id="IPR001128">
    <property type="entry name" value="Cyt_P450"/>
</dbReference>
<evidence type="ECO:0000313" key="8">
    <source>
        <dbReference type="EMBL" id="KAK3382125.1"/>
    </source>
</evidence>
<comment type="similarity">
    <text evidence="2">Belongs to the cytochrome P450 family.</text>
</comment>
<dbReference type="GO" id="GO:0016705">
    <property type="term" value="F:oxidoreductase activity, acting on paired donors, with incorporation or reduction of molecular oxygen"/>
    <property type="evidence" value="ECO:0007669"/>
    <property type="project" value="InterPro"/>
</dbReference>
<reference evidence="8" key="2">
    <citation type="submission" date="2023-06" db="EMBL/GenBank/DDBJ databases">
        <authorList>
            <consortium name="Lawrence Berkeley National Laboratory"/>
            <person name="Haridas S."/>
            <person name="Hensen N."/>
            <person name="Bonometti L."/>
            <person name="Westerberg I."/>
            <person name="Brannstrom I.O."/>
            <person name="Guillou S."/>
            <person name="Cros-Aarteil S."/>
            <person name="Calhoun S."/>
            <person name="Kuo A."/>
            <person name="Mondo S."/>
            <person name="Pangilinan J."/>
            <person name="Riley R."/>
            <person name="Labutti K."/>
            <person name="Andreopoulos B."/>
            <person name="Lipzen A."/>
            <person name="Chen C."/>
            <person name="Yanf M."/>
            <person name="Daum C."/>
            <person name="Ng V."/>
            <person name="Clum A."/>
            <person name="Steindorff A."/>
            <person name="Ohm R."/>
            <person name="Martin F."/>
            <person name="Silar P."/>
            <person name="Natvig D."/>
            <person name="Lalanne C."/>
            <person name="Gautier V."/>
            <person name="Ament-Velasquez S.L."/>
            <person name="Kruys A."/>
            <person name="Hutchinson M.I."/>
            <person name="Powell A.J."/>
            <person name="Barry K."/>
            <person name="Miller A.N."/>
            <person name="Grigoriev I.V."/>
            <person name="Debuchy R."/>
            <person name="Gladieux P."/>
            <person name="Thoren M.H."/>
            <person name="Johannesson H."/>
        </authorList>
    </citation>
    <scope>NUCLEOTIDE SEQUENCE</scope>
    <source>
        <strain evidence="8">CBS 958.72</strain>
    </source>
</reference>
<keyword evidence="7" id="KW-0503">Monooxygenase</keyword>
<evidence type="ECO:0000313" key="9">
    <source>
        <dbReference type="Proteomes" id="UP001287356"/>
    </source>
</evidence>
<dbReference type="GO" id="GO:0005506">
    <property type="term" value="F:iron ion binding"/>
    <property type="evidence" value="ECO:0007669"/>
    <property type="project" value="InterPro"/>
</dbReference>
<dbReference type="PANTHER" id="PTHR24305:SF29">
    <property type="entry name" value="BENZOATE-PARA-HYDROXYLASE"/>
    <property type="match status" value="1"/>
</dbReference>
<comment type="cofactor">
    <cofactor evidence="1">
        <name>heme</name>
        <dbReference type="ChEBI" id="CHEBI:30413"/>
    </cofactor>
</comment>
<dbReference type="InterPro" id="IPR036396">
    <property type="entry name" value="Cyt_P450_sf"/>
</dbReference>
<protein>
    <submittedName>
        <fullName evidence="8">Cytochrome P450</fullName>
    </submittedName>
</protein>
<name>A0AAE0NIL9_9PEZI</name>
<dbReference type="GO" id="GO:0004497">
    <property type="term" value="F:monooxygenase activity"/>
    <property type="evidence" value="ECO:0007669"/>
    <property type="project" value="UniProtKB-KW"/>
</dbReference>
<evidence type="ECO:0000256" key="5">
    <source>
        <dbReference type="ARBA" id="ARBA00023002"/>
    </source>
</evidence>
<dbReference type="SUPFAM" id="SSF48264">
    <property type="entry name" value="Cytochrome P450"/>
    <property type="match status" value="1"/>
</dbReference>
<evidence type="ECO:0000256" key="6">
    <source>
        <dbReference type="ARBA" id="ARBA00023004"/>
    </source>
</evidence>
<keyword evidence="9" id="KW-1185">Reference proteome</keyword>
<keyword evidence="5" id="KW-0560">Oxidoreductase</keyword>
<accession>A0AAE0NIL9</accession>
<dbReference type="GO" id="GO:0020037">
    <property type="term" value="F:heme binding"/>
    <property type="evidence" value="ECO:0007669"/>
    <property type="project" value="InterPro"/>
</dbReference>
<dbReference type="InterPro" id="IPR050121">
    <property type="entry name" value="Cytochrome_P450_monoxygenase"/>
</dbReference>
<dbReference type="AlphaFoldDB" id="A0AAE0NIL9"/>
<dbReference type="Proteomes" id="UP001287356">
    <property type="component" value="Unassembled WGS sequence"/>
</dbReference>
<reference evidence="8" key="1">
    <citation type="journal article" date="2023" name="Mol. Phylogenet. Evol.">
        <title>Genome-scale phylogeny and comparative genomics of the fungal order Sordariales.</title>
        <authorList>
            <person name="Hensen N."/>
            <person name="Bonometti L."/>
            <person name="Westerberg I."/>
            <person name="Brannstrom I.O."/>
            <person name="Guillou S."/>
            <person name="Cros-Aarteil S."/>
            <person name="Calhoun S."/>
            <person name="Haridas S."/>
            <person name="Kuo A."/>
            <person name="Mondo S."/>
            <person name="Pangilinan J."/>
            <person name="Riley R."/>
            <person name="LaButti K."/>
            <person name="Andreopoulos B."/>
            <person name="Lipzen A."/>
            <person name="Chen C."/>
            <person name="Yan M."/>
            <person name="Daum C."/>
            <person name="Ng V."/>
            <person name="Clum A."/>
            <person name="Steindorff A."/>
            <person name="Ohm R.A."/>
            <person name="Martin F."/>
            <person name="Silar P."/>
            <person name="Natvig D.O."/>
            <person name="Lalanne C."/>
            <person name="Gautier V."/>
            <person name="Ament-Velasquez S.L."/>
            <person name="Kruys A."/>
            <person name="Hutchinson M.I."/>
            <person name="Powell A.J."/>
            <person name="Barry K."/>
            <person name="Miller A.N."/>
            <person name="Grigoriev I.V."/>
            <person name="Debuchy R."/>
            <person name="Gladieux P."/>
            <person name="Hiltunen Thoren M."/>
            <person name="Johannesson H."/>
        </authorList>
    </citation>
    <scope>NUCLEOTIDE SEQUENCE</scope>
    <source>
        <strain evidence="8">CBS 958.72</strain>
    </source>
</reference>
<organism evidence="8 9">
    <name type="scientific">Lasiosphaeria ovina</name>
    <dbReference type="NCBI Taxonomy" id="92902"/>
    <lineage>
        <taxon>Eukaryota</taxon>
        <taxon>Fungi</taxon>
        <taxon>Dikarya</taxon>
        <taxon>Ascomycota</taxon>
        <taxon>Pezizomycotina</taxon>
        <taxon>Sordariomycetes</taxon>
        <taxon>Sordariomycetidae</taxon>
        <taxon>Sordariales</taxon>
        <taxon>Lasiosphaeriaceae</taxon>
        <taxon>Lasiosphaeria</taxon>
    </lineage>
</organism>
<dbReference type="PANTHER" id="PTHR24305">
    <property type="entry name" value="CYTOCHROME P450"/>
    <property type="match status" value="1"/>
</dbReference>
<proteinExistence type="inferred from homology"/>
<gene>
    <name evidence="8" type="ORF">B0T24DRAFT_644996</name>
</gene>
<evidence type="ECO:0000256" key="7">
    <source>
        <dbReference type="ARBA" id="ARBA00023033"/>
    </source>
</evidence>
<dbReference type="Gene3D" id="1.10.630.10">
    <property type="entry name" value="Cytochrome P450"/>
    <property type="match status" value="1"/>
</dbReference>